<dbReference type="GO" id="GO:0003723">
    <property type="term" value="F:RNA binding"/>
    <property type="evidence" value="ECO:0007669"/>
    <property type="project" value="InterPro"/>
</dbReference>
<dbReference type="OrthoDB" id="9803936at2"/>
<evidence type="ECO:0000313" key="2">
    <source>
        <dbReference type="EMBL" id="PVH25203.1"/>
    </source>
</evidence>
<evidence type="ECO:0000259" key="1">
    <source>
        <dbReference type="Pfam" id="PF08845"/>
    </source>
</evidence>
<dbReference type="GO" id="GO:0016788">
    <property type="term" value="F:hydrolase activity, acting on ester bonds"/>
    <property type="evidence" value="ECO:0007669"/>
    <property type="project" value="InterPro"/>
</dbReference>
<evidence type="ECO:0000313" key="3">
    <source>
        <dbReference type="Proteomes" id="UP000245627"/>
    </source>
</evidence>
<dbReference type="Proteomes" id="UP000245627">
    <property type="component" value="Unassembled WGS sequence"/>
</dbReference>
<dbReference type="GO" id="GO:0016070">
    <property type="term" value="P:RNA metabolic process"/>
    <property type="evidence" value="ECO:0007669"/>
    <property type="project" value="InterPro"/>
</dbReference>
<feature type="domain" description="Toxin SymE-like" evidence="1">
    <location>
        <begin position="11"/>
        <end position="63"/>
    </location>
</feature>
<dbReference type="EMBL" id="QDKG01000003">
    <property type="protein sequence ID" value="PVH25203.1"/>
    <property type="molecule type" value="Genomic_DNA"/>
</dbReference>
<dbReference type="Pfam" id="PF08845">
    <property type="entry name" value="SymE_toxin"/>
    <property type="match status" value="1"/>
</dbReference>
<dbReference type="RefSeq" id="WP_116775792.1">
    <property type="nucleotide sequence ID" value="NZ_QDKG01000003.1"/>
</dbReference>
<gene>
    <name evidence="2" type="ORF">DC487_09770</name>
</gene>
<accession>A0A2T8HII7</accession>
<protein>
    <recommendedName>
        <fullName evidence="1">Toxin SymE-like domain-containing protein</fullName>
    </recommendedName>
</protein>
<organism evidence="2 3">
    <name type="scientific">Sphingobacterium corticibacter</name>
    <dbReference type="NCBI Taxonomy" id="2171749"/>
    <lineage>
        <taxon>Bacteria</taxon>
        <taxon>Pseudomonadati</taxon>
        <taxon>Bacteroidota</taxon>
        <taxon>Sphingobacteriia</taxon>
        <taxon>Sphingobacteriales</taxon>
        <taxon>Sphingobacteriaceae</taxon>
        <taxon>Sphingobacterium</taxon>
    </lineage>
</organism>
<comment type="caution">
    <text evidence="2">The sequence shown here is derived from an EMBL/GenBank/DDBJ whole genome shotgun (WGS) entry which is preliminary data.</text>
</comment>
<dbReference type="GO" id="GO:0005737">
    <property type="term" value="C:cytoplasm"/>
    <property type="evidence" value="ECO:0007669"/>
    <property type="project" value="InterPro"/>
</dbReference>
<dbReference type="InterPro" id="IPR014944">
    <property type="entry name" value="Toxin_SymE-like"/>
</dbReference>
<name>A0A2T8HII7_9SPHI</name>
<proteinExistence type="predicted"/>
<sequence length="68" mass="7720">MKSSKDSVHTRKLTVSRKYVASQLRNGRYDPKILIAGQWLSSCGFNPGHKIVLKVSHQKIVIEQDNNL</sequence>
<reference evidence="2 3" key="1">
    <citation type="submission" date="2018-04" db="EMBL/GenBank/DDBJ databases">
        <title>Sphingobacterium cortibacter sp. nov.</title>
        <authorList>
            <person name="Li Y."/>
        </authorList>
    </citation>
    <scope>NUCLEOTIDE SEQUENCE [LARGE SCALE GENOMIC DNA]</scope>
    <source>
        <strain evidence="2 3">2c-3</strain>
    </source>
</reference>
<keyword evidence="3" id="KW-1185">Reference proteome</keyword>
<dbReference type="AlphaFoldDB" id="A0A2T8HII7"/>